<name>A0ABQ6HE41_9GAMM</name>
<dbReference type="Proteomes" id="UP001157134">
    <property type="component" value="Unassembled WGS sequence"/>
</dbReference>
<accession>A0ABQ6HE41</accession>
<gene>
    <name evidence="1" type="ORF">tloyanaT_20890</name>
</gene>
<evidence type="ECO:0008006" key="3">
    <source>
        <dbReference type="Google" id="ProtNLM"/>
    </source>
</evidence>
<dbReference type="InterPro" id="IPR007420">
    <property type="entry name" value="DUF465"/>
</dbReference>
<protein>
    <recommendedName>
        <fullName evidence="3">DUF465 domain-containing protein</fullName>
    </recommendedName>
</protein>
<proteinExistence type="predicted"/>
<evidence type="ECO:0000313" key="2">
    <source>
        <dbReference type="Proteomes" id="UP001157134"/>
    </source>
</evidence>
<dbReference type="EMBL" id="BSSV01000004">
    <property type="protein sequence ID" value="GLX85837.1"/>
    <property type="molecule type" value="Genomic_DNA"/>
</dbReference>
<dbReference type="Pfam" id="PF04325">
    <property type="entry name" value="DUF465"/>
    <property type="match status" value="1"/>
</dbReference>
<dbReference type="RefSeq" id="WP_284298323.1">
    <property type="nucleotide sequence ID" value="NZ_BSSV01000004.1"/>
</dbReference>
<dbReference type="Gene3D" id="6.10.280.50">
    <property type="match status" value="1"/>
</dbReference>
<keyword evidence="2" id="KW-1185">Reference proteome</keyword>
<organism evidence="1 2">
    <name type="scientific">Thalassotalea loyana</name>
    <dbReference type="NCBI Taxonomy" id="280483"/>
    <lineage>
        <taxon>Bacteria</taxon>
        <taxon>Pseudomonadati</taxon>
        <taxon>Pseudomonadota</taxon>
        <taxon>Gammaproteobacteria</taxon>
        <taxon>Alteromonadales</taxon>
        <taxon>Colwelliaceae</taxon>
        <taxon>Thalassotalea</taxon>
    </lineage>
</organism>
<comment type="caution">
    <text evidence="1">The sequence shown here is derived from an EMBL/GenBank/DDBJ whole genome shotgun (WGS) entry which is preliminary data.</text>
</comment>
<evidence type="ECO:0000313" key="1">
    <source>
        <dbReference type="EMBL" id="GLX85837.1"/>
    </source>
</evidence>
<dbReference type="InterPro" id="IPR038444">
    <property type="entry name" value="DUF465_sf"/>
</dbReference>
<sequence length="81" mass="9619">MLGEQHSLENDFPDFKDQLQTLMATNERFVADNKRYNALDKEIRVLEMRDSPIKDEAMHQLKHDRAELKDKLYQQLLSARS</sequence>
<reference evidence="1 2" key="1">
    <citation type="submission" date="2023-03" db="EMBL/GenBank/DDBJ databases">
        <title>Thalassotalea loyana LMG 22536T draft genome sequence.</title>
        <authorList>
            <person name="Sawabe T."/>
        </authorList>
    </citation>
    <scope>NUCLEOTIDE SEQUENCE [LARGE SCALE GENOMIC DNA]</scope>
    <source>
        <strain evidence="1 2">LMG 22536</strain>
    </source>
</reference>